<organism evidence="6">
    <name type="scientific">uncultured Synechococcales cyanobacterium</name>
    <dbReference type="NCBI Taxonomy" id="1936017"/>
    <lineage>
        <taxon>Bacteria</taxon>
        <taxon>Bacillati</taxon>
        <taxon>Cyanobacteriota</taxon>
        <taxon>Cyanophyceae</taxon>
        <taxon>Synechococcales</taxon>
        <taxon>environmental samples</taxon>
    </lineage>
</organism>
<dbReference type="Pfam" id="PF17874">
    <property type="entry name" value="TPR_MalT"/>
    <property type="match status" value="1"/>
</dbReference>
<reference evidence="6" key="1">
    <citation type="submission" date="2020-02" db="EMBL/GenBank/DDBJ databases">
        <authorList>
            <person name="Meier V. D."/>
        </authorList>
    </citation>
    <scope>NUCLEOTIDE SEQUENCE</scope>
    <source>
        <strain evidence="6">AVDCRST_MAG81</strain>
    </source>
</reference>
<dbReference type="SUPFAM" id="SSF46894">
    <property type="entry name" value="C-terminal effector domain of the bipartite response regulators"/>
    <property type="match status" value="1"/>
</dbReference>
<evidence type="ECO:0000256" key="4">
    <source>
        <dbReference type="SAM" id="Coils"/>
    </source>
</evidence>
<accession>A0A6J4VVQ5</accession>
<dbReference type="InterPro" id="IPR016032">
    <property type="entry name" value="Sig_transdc_resp-reg_C-effctor"/>
</dbReference>
<evidence type="ECO:0000256" key="2">
    <source>
        <dbReference type="ARBA" id="ARBA00023125"/>
    </source>
</evidence>
<dbReference type="PANTHER" id="PTHR44688">
    <property type="entry name" value="DNA-BINDING TRANSCRIPTIONAL ACTIVATOR DEVR_DOSR"/>
    <property type="match status" value="1"/>
</dbReference>
<dbReference type="CDD" id="cd06170">
    <property type="entry name" value="LuxR_C_like"/>
    <property type="match status" value="1"/>
</dbReference>
<keyword evidence="2" id="KW-0238">DNA-binding</keyword>
<dbReference type="AlphaFoldDB" id="A0A6J4VVQ5"/>
<dbReference type="GO" id="GO:0006355">
    <property type="term" value="P:regulation of DNA-templated transcription"/>
    <property type="evidence" value="ECO:0007669"/>
    <property type="project" value="InterPro"/>
</dbReference>
<dbReference type="Gene3D" id="3.40.50.300">
    <property type="entry name" value="P-loop containing nucleotide triphosphate hydrolases"/>
    <property type="match status" value="1"/>
</dbReference>
<sequence>MASSLLVTKLHPPSLRSPLVQRNHLLAKLNQGSTSRLILLSAAAGFGKTTVLSAWAQHTQLPISWLTLDGRDNDLVRFWTYLVAALQGAEGAIGEATLSLLQSPGPFDSEVLLTPLLNELDQLQTDLIVVLDDYHLITTSVIHDALTFLLEHLPNQVHLAIATRTDPPLPLARWRGRGQLTELRAADLRFTDEEATTFLHQSMALSLTEAQVATLQQQTEGWIAGLQLAMLSLRDESNPAALIDTFGGNQRYILDYLVEEVLERQLPPLRTFLLRTSILDQMCSSLCKAVLGEDAVEGADILEQLERQNLFVVPLDHERIWYRYHHLFAESLRHLLQRTDPDLVLTYHHRAAQWYEQQRHMADAIHHAIAAQSFEYAARCIEQEMQTNENPRLDTIVLRSALAALPPELTQSRPWLLVAKAWVGFTSSQFAEAIAVIQILEQLLDENPPTTKNTDYLWGLVAALKGMKARQQGQTADSIALMEKALQLLPQNYSWLRSLILLNLGVTYFVADNYEAARQLLPEVSRIGRARGTADPAIAGLYLQAQILALRGHMDEATSLCQQGLDLATLRRWLATYAGVLVQVALADLLREQNQLEAAAQHLSQSIDRAIQNQQPGLMMGYITLARVRLAQGDFQATWAAIHAAECCQHWLWPTILSVEACKVRLHLAEGNLDAAMAWAKSHNLSVEDELNYSKTEQFLIGSELEYLTYARVLLAYGQQLSSPSHLQAALRLLARLHEFAKAGGRTIRVMETLLLQGLVLQAQGNRERSLDALNQALNIPRHGNYSRLFLDEGKPMAELLQTAVSNSVHSKEVKCLLAAFSSALQKKTAAGQLLIEPLSAALIEPLSNRELEVLHHLATGMTNQAIADQLFVSLAAIKWHARNIYAKLEVSNRTQAVAKARELGILS</sequence>
<dbReference type="SMART" id="SM00028">
    <property type="entry name" value="TPR"/>
    <property type="match status" value="5"/>
</dbReference>
<dbReference type="InterPro" id="IPR059106">
    <property type="entry name" value="WHD_MalT"/>
</dbReference>
<dbReference type="PRINTS" id="PR00038">
    <property type="entry name" value="HTHLUXR"/>
</dbReference>
<evidence type="ECO:0000256" key="3">
    <source>
        <dbReference type="ARBA" id="ARBA00023163"/>
    </source>
</evidence>
<gene>
    <name evidence="6" type="ORF">AVDCRST_MAG81-5254</name>
</gene>
<dbReference type="EMBL" id="CADCWO010000272">
    <property type="protein sequence ID" value="CAA9590780.1"/>
    <property type="molecule type" value="Genomic_DNA"/>
</dbReference>
<dbReference type="InterPro" id="IPR011990">
    <property type="entry name" value="TPR-like_helical_dom_sf"/>
</dbReference>
<protein>
    <submittedName>
        <fullName evidence="6">Transcriptional activator of maltose regulon, MalT</fullName>
    </submittedName>
</protein>
<proteinExistence type="predicted"/>
<evidence type="ECO:0000256" key="1">
    <source>
        <dbReference type="ARBA" id="ARBA00023015"/>
    </source>
</evidence>
<name>A0A6J4VVQ5_9CYAN</name>
<dbReference type="PROSITE" id="PS50043">
    <property type="entry name" value="HTH_LUXR_2"/>
    <property type="match status" value="1"/>
</dbReference>
<dbReference type="Pfam" id="PF00196">
    <property type="entry name" value="GerE"/>
    <property type="match status" value="1"/>
</dbReference>
<dbReference type="GO" id="GO:0003677">
    <property type="term" value="F:DNA binding"/>
    <property type="evidence" value="ECO:0007669"/>
    <property type="project" value="UniProtKB-KW"/>
</dbReference>
<dbReference type="SUPFAM" id="SSF48452">
    <property type="entry name" value="TPR-like"/>
    <property type="match status" value="2"/>
</dbReference>
<dbReference type="InterPro" id="IPR019734">
    <property type="entry name" value="TPR_rpt"/>
</dbReference>
<dbReference type="InterPro" id="IPR000792">
    <property type="entry name" value="Tscrpt_reg_LuxR_C"/>
</dbReference>
<keyword evidence="1" id="KW-0805">Transcription regulation</keyword>
<keyword evidence="4" id="KW-0175">Coiled coil</keyword>
<dbReference type="Gene3D" id="1.10.10.10">
    <property type="entry name" value="Winged helix-like DNA-binding domain superfamily/Winged helix DNA-binding domain"/>
    <property type="match status" value="1"/>
</dbReference>
<feature type="coiled-coil region" evidence="4">
    <location>
        <begin position="586"/>
        <end position="613"/>
    </location>
</feature>
<keyword evidence="3" id="KW-0804">Transcription</keyword>
<dbReference type="Gene3D" id="1.25.40.10">
    <property type="entry name" value="Tetratricopeptide repeat domain"/>
    <property type="match status" value="1"/>
</dbReference>
<evidence type="ECO:0000313" key="6">
    <source>
        <dbReference type="EMBL" id="CAA9590780.1"/>
    </source>
</evidence>
<evidence type="ECO:0000259" key="5">
    <source>
        <dbReference type="PROSITE" id="PS50043"/>
    </source>
</evidence>
<dbReference type="PANTHER" id="PTHR44688:SF16">
    <property type="entry name" value="DNA-BINDING TRANSCRIPTIONAL ACTIVATOR DEVR_DOSR"/>
    <property type="match status" value="1"/>
</dbReference>
<dbReference type="Pfam" id="PF25873">
    <property type="entry name" value="WHD_MalT"/>
    <property type="match status" value="1"/>
</dbReference>
<feature type="domain" description="HTH luxR-type" evidence="5">
    <location>
        <begin position="840"/>
        <end position="905"/>
    </location>
</feature>
<dbReference type="InterPro" id="IPR027417">
    <property type="entry name" value="P-loop_NTPase"/>
</dbReference>
<dbReference type="InterPro" id="IPR036388">
    <property type="entry name" value="WH-like_DNA-bd_sf"/>
</dbReference>
<dbReference type="SUPFAM" id="SSF52540">
    <property type="entry name" value="P-loop containing nucleoside triphosphate hydrolases"/>
    <property type="match status" value="1"/>
</dbReference>
<dbReference type="InterPro" id="IPR041617">
    <property type="entry name" value="TPR_MalT"/>
</dbReference>
<dbReference type="SMART" id="SM00421">
    <property type="entry name" value="HTH_LUXR"/>
    <property type="match status" value="1"/>
</dbReference>